<protein>
    <submittedName>
        <fullName evidence="1">Uncharacterized protein</fullName>
    </submittedName>
</protein>
<accession>A0A1X0YD13</accession>
<sequence length="197" mass="21731">MRCYNCGKPPMYMVGPEDQQAPLCLDCYIRWNNVQMQQREMLQREINYLLADMSAMVGLPDMSPKYPESRTIIHTGGTTLNNIHVTNSEIGVLNTGTIQSMDGTVTILKSDGNPEIATAVTSLSEAIIKSAEISTNQKNQILELITSIAEEVVAPKEKRKTAVAKALLSELSTVLGGITSLSSVWESSKQLFEQFFQ</sequence>
<keyword evidence="2" id="KW-1185">Reference proteome</keyword>
<comment type="caution">
    <text evidence="1">The sequence shown here is derived from an EMBL/GenBank/DDBJ whole genome shotgun (WGS) entry which is preliminary data.</text>
</comment>
<dbReference type="Proteomes" id="UP000193136">
    <property type="component" value="Unassembled WGS sequence"/>
</dbReference>
<name>A0A1X0YD13_9BACT</name>
<dbReference type="AlphaFoldDB" id="A0A1X0YD13"/>
<dbReference type="EMBL" id="NAAD01000002">
    <property type="protein sequence ID" value="ORJ63006.1"/>
    <property type="molecule type" value="Genomic_DNA"/>
</dbReference>
<proteinExistence type="predicted"/>
<organism evidence="1 2">
    <name type="scientific">Geothermobacter hydrogeniphilus</name>
    <dbReference type="NCBI Taxonomy" id="1969733"/>
    <lineage>
        <taxon>Bacteria</taxon>
        <taxon>Pseudomonadati</taxon>
        <taxon>Thermodesulfobacteriota</taxon>
        <taxon>Desulfuromonadia</taxon>
        <taxon>Desulfuromonadales</taxon>
        <taxon>Geothermobacteraceae</taxon>
        <taxon>Geothermobacter</taxon>
    </lineage>
</organism>
<evidence type="ECO:0000313" key="2">
    <source>
        <dbReference type="Proteomes" id="UP000193136"/>
    </source>
</evidence>
<gene>
    <name evidence="1" type="ORF">B5V00_02855</name>
</gene>
<evidence type="ECO:0000313" key="1">
    <source>
        <dbReference type="EMBL" id="ORJ63006.1"/>
    </source>
</evidence>
<reference evidence="1 2" key="1">
    <citation type="submission" date="2017-03" db="EMBL/GenBank/DDBJ databases">
        <title>Genome sequence of Geothermobacter sp. EPR-M, Deep-Sea Iron Reducer.</title>
        <authorList>
            <person name="Tully B."/>
            <person name="Savalia P."/>
            <person name="Abuyen K."/>
            <person name="Baughan C."/>
            <person name="Romero E."/>
            <person name="Ronkowski C."/>
            <person name="Torres B."/>
            <person name="Tremblay J."/>
            <person name="Trujillo A."/>
            <person name="Tyler M."/>
            <person name="Perez-Rodriguez I."/>
            <person name="Amend J."/>
        </authorList>
    </citation>
    <scope>NUCLEOTIDE SEQUENCE [LARGE SCALE GENOMIC DNA]</scope>
    <source>
        <strain evidence="1 2">EPR-M</strain>
    </source>
</reference>